<dbReference type="InterPro" id="IPR019775">
    <property type="entry name" value="WD40_repeat_CS"/>
</dbReference>
<dbReference type="PANTHER" id="PTHR22847">
    <property type="entry name" value="WD40 REPEAT PROTEIN"/>
    <property type="match status" value="1"/>
</dbReference>
<dbReference type="PROSITE" id="PS50004">
    <property type="entry name" value="C2"/>
    <property type="match status" value="1"/>
</dbReference>
<dbReference type="InterPro" id="IPR027417">
    <property type="entry name" value="P-loop_NTPase"/>
</dbReference>
<feature type="repeat" description="WD" evidence="3">
    <location>
        <begin position="1244"/>
        <end position="1285"/>
    </location>
</feature>
<feature type="repeat" description="WD" evidence="3">
    <location>
        <begin position="1202"/>
        <end position="1243"/>
    </location>
</feature>
<dbReference type="CDD" id="cd00200">
    <property type="entry name" value="WD40"/>
    <property type="match status" value="2"/>
</dbReference>
<dbReference type="InterPro" id="IPR020472">
    <property type="entry name" value="WD40_PAC1"/>
</dbReference>
<feature type="repeat" description="WD" evidence="3">
    <location>
        <begin position="1119"/>
        <end position="1158"/>
    </location>
</feature>
<dbReference type="InterPro" id="IPR056884">
    <property type="entry name" value="NPHP3-like_N"/>
</dbReference>
<feature type="domain" description="C2" evidence="4">
    <location>
        <begin position="1"/>
        <end position="113"/>
    </location>
</feature>
<organism evidence="6 7">
    <name type="scientific">Favolaschia claudopus</name>
    <dbReference type="NCBI Taxonomy" id="2862362"/>
    <lineage>
        <taxon>Eukaryota</taxon>
        <taxon>Fungi</taxon>
        <taxon>Dikarya</taxon>
        <taxon>Basidiomycota</taxon>
        <taxon>Agaricomycotina</taxon>
        <taxon>Agaricomycetes</taxon>
        <taxon>Agaricomycetidae</taxon>
        <taxon>Agaricales</taxon>
        <taxon>Marasmiineae</taxon>
        <taxon>Mycenaceae</taxon>
        <taxon>Favolaschia</taxon>
    </lineage>
</organism>
<feature type="repeat" description="WD" evidence="3">
    <location>
        <begin position="1160"/>
        <end position="1195"/>
    </location>
</feature>
<gene>
    <name evidence="6" type="ORF">R3P38DRAFT_2637367</name>
</gene>
<protein>
    <submittedName>
        <fullName evidence="6">WD40 repeat-like protein</fullName>
    </submittedName>
</protein>
<comment type="caution">
    <text evidence="6">The sequence shown here is derived from an EMBL/GenBank/DDBJ whole genome shotgun (WGS) entry which is preliminary data.</text>
</comment>
<evidence type="ECO:0000313" key="6">
    <source>
        <dbReference type="EMBL" id="KAK7015389.1"/>
    </source>
</evidence>
<keyword evidence="1 3" id="KW-0853">WD repeat</keyword>
<evidence type="ECO:0000259" key="5">
    <source>
        <dbReference type="PROSITE" id="PS50837"/>
    </source>
</evidence>
<feature type="repeat" description="WD" evidence="3">
    <location>
        <begin position="1035"/>
        <end position="1067"/>
    </location>
</feature>
<dbReference type="PRINTS" id="PR00320">
    <property type="entry name" value="GPROTEINBRPT"/>
</dbReference>
<reference evidence="6 7" key="1">
    <citation type="journal article" date="2024" name="J Genomics">
        <title>Draft genome sequencing and assembly of Favolaschia claudopus CIRM-BRFM 2984 isolated from oak limbs.</title>
        <authorList>
            <person name="Navarro D."/>
            <person name="Drula E."/>
            <person name="Chaduli D."/>
            <person name="Cazenave R."/>
            <person name="Ahrendt S."/>
            <person name="Wang J."/>
            <person name="Lipzen A."/>
            <person name="Daum C."/>
            <person name="Barry K."/>
            <person name="Grigoriev I.V."/>
            <person name="Favel A."/>
            <person name="Rosso M.N."/>
            <person name="Martin F."/>
        </authorList>
    </citation>
    <scope>NUCLEOTIDE SEQUENCE [LARGE SCALE GENOMIC DNA]</scope>
    <source>
        <strain evidence="6 7">CIRM-BRFM 2984</strain>
    </source>
</reference>
<dbReference type="Pfam" id="PF00400">
    <property type="entry name" value="WD40"/>
    <property type="match status" value="14"/>
</dbReference>
<proteinExistence type="predicted"/>
<evidence type="ECO:0000313" key="7">
    <source>
        <dbReference type="Proteomes" id="UP001362999"/>
    </source>
</evidence>
<dbReference type="GO" id="GO:1990234">
    <property type="term" value="C:transferase complex"/>
    <property type="evidence" value="ECO:0007669"/>
    <property type="project" value="UniProtKB-ARBA"/>
</dbReference>
<dbReference type="PROSITE" id="PS50294">
    <property type="entry name" value="WD_REPEATS_REGION"/>
    <property type="match status" value="10"/>
</dbReference>
<dbReference type="InterPro" id="IPR015943">
    <property type="entry name" value="WD40/YVTN_repeat-like_dom_sf"/>
</dbReference>
<dbReference type="Gene3D" id="3.40.50.300">
    <property type="entry name" value="P-loop containing nucleotide triphosphate hydrolases"/>
    <property type="match status" value="1"/>
</dbReference>
<dbReference type="SUPFAM" id="SSF52540">
    <property type="entry name" value="P-loop containing nucleoside triphosphate hydrolases"/>
    <property type="match status" value="1"/>
</dbReference>
<dbReference type="PROSITE" id="PS00678">
    <property type="entry name" value="WD_REPEATS_1"/>
    <property type="match status" value="3"/>
</dbReference>
<feature type="repeat" description="WD" evidence="3">
    <location>
        <begin position="1372"/>
        <end position="1412"/>
    </location>
</feature>
<dbReference type="SUPFAM" id="SSF50978">
    <property type="entry name" value="WD40 repeat-like"/>
    <property type="match status" value="3"/>
</dbReference>
<feature type="repeat" description="WD" evidence="3">
    <location>
        <begin position="992"/>
        <end position="1033"/>
    </location>
</feature>
<feature type="repeat" description="WD" evidence="3">
    <location>
        <begin position="1287"/>
        <end position="1328"/>
    </location>
</feature>
<feature type="repeat" description="WD" evidence="3">
    <location>
        <begin position="1454"/>
        <end position="1486"/>
    </location>
</feature>
<feature type="repeat" description="WD" evidence="3">
    <location>
        <begin position="1076"/>
        <end position="1110"/>
    </location>
</feature>
<dbReference type="InterPro" id="IPR001680">
    <property type="entry name" value="WD40_rpt"/>
</dbReference>
<dbReference type="Proteomes" id="UP001362999">
    <property type="component" value="Unassembled WGS sequence"/>
</dbReference>
<accession>A0AAW0AQU1</accession>
<dbReference type="EMBL" id="JAWWNJ010000054">
    <property type="protein sequence ID" value="KAK7015389.1"/>
    <property type="molecule type" value="Genomic_DNA"/>
</dbReference>
<sequence>MAELYVLLIHKSEGISKIPGIHGKPRLYVAVDLDGVQVFETPRVEAPRVEGTLSPHWELRGQISSDSQLATLTLRLHHNSHISWRHPVLGKCDISIASLLEQSAENTAVSLTFASEASDSGHIFVHLSPVSSQEVLGSANRAIEEISTKIMQVTPRSTIDAADTITEATNNFLSLLGKLVSQIKPIVDIGDEIAQIHPYINVAWKVLTAVYQAVQRQHSTDSKLIKLVQAMVDLYTSVCDIDSLKSKIKSLERVVLEIAVQTVECSLFIREYTGHGFLGRLLRMPFSDTERKVDDLADALMKLKDSFDRSAIIQSIFISAEIGHYIHGLAQSDLLRKLVPAQYKAGLHDECLQGTCKDILTRITEWLSSPSDTNNIMWLYGVTGSGKSTVAYTVSQYFRRLHRLGAFVFFDRDDAANGDIIKVLHNIATRLAESNIHIRKGLCDALSADPTLVDADYRTQFQELLLDPITAAAPHICGPIVIVVDALDECGTLTSRKALVSLIARDMSKLPAAFRFLITSRLDSEIAREFETKSHIIPLQLDITREEAKQDILVYMRQSIQKLRCEEQITDPQWPGEDNTQLLATYAGGLFIWAATACKFLRGYNPQNRLNQLLDAGNSISERVDCLYSIALDRAGDWSDEEFLSASVSVLACVILTKKPLTEQIIVAILPNVGVAKILKSLGSVLLWNSGGPVRTLHASFSDYLVDPRRSGSKPWFIDTAIQSQLLATRCLRLLTSNLRFNICEIATSHLRNSDIPDLAECIEKHISYALGYAAQSWSHHLPLAGPSSDLLAEMEKFFKNHFLYWLEVVSLLDEVSGACEAVEIAHVYTQGKDPSLAAFVHDAVRFIGAYAPLLAQSMPHLYISALASAPQNSLIRQHYGPTYHHALQYDSPVDQNWSSLMKVLPAEGPVTSVAFLFPAGTRVASAAFPGTVHVWDAQTGVAVAGPVSGSSKEVSTAAFSLDGKYVVSGSYDDHTISVWDSQTGAAVAGPFVGHSKTINSVAFSPDSTLLVSGSGDCTVYIWDWQDGGASNRLFQGHTSAVTSVAFSPDNTRIVSGSADCTVRIWDSQAGTAGILVGHSGFVSAVAFSPDGTRIVSGSTDCTVRVWDLQADADGPAIYEGHTDFVNSVSHDGTRVVSGSADRTVRIWGLQASTAGAEIFEGHGDEVHSVAFSPDSTRVVSGSFDFTVRIWDTQSWGTARPFYGHTDRINSVAFSPDGSWVASASSDHKVCVWDSHTGAIVTGPFQHSSSVTSVAFSPNGTRVASGSNDGAVRVWDLQTGDLNAGPYEGHAHPVSSVAFSLDSTCVVFGSADGTTSIWNTQNGAVVARPFYGHTDRINSVALSPDGSWVASASSDHKVCVRDSHTGAIVTGPFQHSSSVTSVAFSSDGTRVVFGSDRTVHIWDLKTGTTAASPLNAQISSVAFAPDGTRVAAGSFDCTVCVCDSRTGVVIAGPFEGHSDWVNTVAFSPDGIYVVSGSHDGTVRIWDSQAVTSSDISCGLHPRFLGGWIMNSASDLIFWVPPWLRDQICLPWNTCVIGPRVRKLNWSNFVHGYEWTKCFNPVE</sequence>
<feature type="repeat" description="WD" evidence="3">
    <location>
        <begin position="1330"/>
        <end position="1371"/>
    </location>
</feature>
<dbReference type="InterPro" id="IPR036322">
    <property type="entry name" value="WD40_repeat_dom_sf"/>
</dbReference>
<keyword evidence="2" id="KW-0677">Repeat</keyword>
<name>A0AAW0AQU1_9AGAR</name>
<evidence type="ECO:0000259" key="4">
    <source>
        <dbReference type="PROSITE" id="PS50004"/>
    </source>
</evidence>
<evidence type="ECO:0000256" key="1">
    <source>
        <dbReference type="ARBA" id="ARBA00022574"/>
    </source>
</evidence>
<keyword evidence="7" id="KW-1185">Reference proteome</keyword>
<dbReference type="InterPro" id="IPR000008">
    <property type="entry name" value="C2_dom"/>
</dbReference>
<dbReference type="PROSITE" id="PS50837">
    <property type="entry name" value="NACHT"/>
    <property type="match status" value="1"/>
</dbReference>
<dbReference type="PANTHER" id="PTHR22847:SF637">
    <property type="entry name" value="WD REPEAT DOMAIN 5B"/>
    <property type="match status" value="1"/>
</dbReference>
<dbReference type="Pfam" id="PF24883">
    <property type="entry name" value="NPHP3_N"/>
    <property type="match status" value="1"/>
</dbReference>
<evidence type="ECO:0000256" key="3">
    <source>
        <dbReference type="PROSITE-ProRule" id="PRU00221"/>
    </source>
</evidence>
<feature type="domain" description="NACHT" evidence="5">
    <location>
        <begin position="375"/>
        <end position="521"/>
    </location>
</feature>
<evidence type="ECO:0000256" key="2">
    <source>
        <dbReference type="ARBA" id="ARBA00022737"/>
    </source>
</evidence>
<dbReference type="GO" id="GO:0005634">
    <property type="term" value="C:nucleus"/>
    <property type="evidence" value="ECO:0007669"/>
    <property type="project" value="TreeGrafter"/>
</dbReference>
<dbReference type="PROSITE" id="PS50082">
    <property type="entry name" value="WD_REPEATS_2"/>
    <property type="match status" value="11"/>
</dbReference>
<dbReference type="InterPro" id="IPR007111">
    <property type="entry name" value="NACHT_NTPase"/>
</dbReference>
<dbReference type="SMART" id="SM00320">
    <property type="entry name" value="WD40"/>
    <property type="match status" value="14"/>
</dbReference>
<dbReference type="Gene3D" id="2.130.10.10">
    <property type="entry name" value="YVTN repeat-like/Quinoprotein amine dehydrogenase"/>
    <property type="match status" value="5"/>
</dbReference>